<dbReference type="PANTHER" id="PTHR34956:SF1">
    <property type="entry name" value="DUF4005 DOMAIN-CONTAINING PROTEIN"/>
    <property type="match status" value="1"/>
</dbReference>
<protein>
    <recommendedName>
        <fullName evidence="4">Translocon at the inner envelope membrane of chloroplasts 214</fullName>
    </recommendedName>
</protein>
<accession>A0ABD2RYG7</accession>
<sequence>NTINTKPKTQKIYKKKSRTYFFKVSSMEILKISMGTFRDEFEGDDFYDELRRQILILTTEDEEDYVQQSNDQIKKSKRVEMKSFVLQQPKGIQFYWYGDKEDYNEVPKWLLDLWNKGNRDEVLNGTGVFIPHIVKSRRRNKSRRKNTERGKIYKPVSTGNC</sequence>
<dbReference type="EMBL" id="JBJKTR010000017">
    <property type="protein sequence ID" value="KAL3336710.1"/>
    <property type="molecule type" value="Genomic_DNA"/>
</dbReference>
<gene>
    <name evidence="2" type="ORF">AABB24_029396</name>
</gene>
<evidence type="ECO:0008006" key="4">
    <source>
        <dbReference type="Google" id="ProtNLM"/>
    </source>
</evidence>
<proteinExistence type="predicted"/>
<keyword evidence="3" id="KW-1185">Reference proteome</keyword>
<dbReference type="PANTHER" id="PTHR34956">
    <property type="entry name" value="OS05G0397300 PROTEIN"/>
    <property type="match status" value="1"/>
</dbReference>
<evidence type="ECO:0000313" key="2">
    <source>
        <dbReference type="EMBL" id="KAL3336710.1"/>
    </source>
</evidence>
<name>A0ABD2RYG7_9SOLN</name>
<feature type="region of interest" description="Disordered" evidence="1">
    <location>
        <begin position="137"/>
        <end position="161"/>
    </location>
</feature>
<evidence type="ECO:0000313" key="3">
    <source>
        <dbReference type="Proteomes" id="UP001627284"/>
    </source>
</evidence>
<organism evidence="2 3">
    <name type="scientific">Solanum stoloniferum</name>
    <dbReference type="NCBI Taxonomy" id="62892"/>
    <lineage>
        <taxon>Eukaryota</taxon>
        <taxon>Viridiplantae</taxon>
        <taxon>Streptophyta</taxon>
        <taxon>Embryophyta</taxon>
        <taxon>Tracheophyta</taxon>
        <taxon>Spermatophyta</taxon>
        <taxon>Magnoliopsida</taxon>
        <taxon>eudicotyledons</taxon>
        <taxon>Gunneridae</taxon>
        <taxon>Pentapetalae</taxon>
        <taxon>asterids</taxon>
        <taxon>lamiids</taxon>
        <taxon>Solanales</taxon>
        <taxon>Solanaceae</taxon>
        <taxon>Solanoideae</taxon>
        <taxon>Solaneae</taxon>
        <taxon>Solanum</taxon>
    </lineage>
</organism>
<dbReference type="Proteomes" id="UP001627284">
    <property type="component" value="Unassembled WGS sequence"/>
</dbReference>
<feature type="non-terminal residue" evidence="2">
    <location>
        <position position="1"/>
    </location>
</feature>
<evidence type="ECO:0000256" key="1">
    <source>
        <dbReference type="SAM" id="MobiDB-lite"/>
    </source>
</evidence>
<comment type="caution">
    <text evidence="2">The sequence shown here is derived from an EMBL/GenBank/DDBJ whole genome shotgun (WGS) entry which is preliminary data.</text>
</comment>
<reference evidence="2 3" key="1">
    <citation type="submission" date="2024-05" db="EMBL/GenBank/DDBJ databases">
        <title>De novo assembly of an allotetraploid wild potato.</title>
        <authorList>
            <person name="Hosaka A.J."/>
        </authorList>
    </citation>
    <scope>NUCLEOTIDE SEQUENCE [LARGE SCALE GENOMIC DNA]</scope>
    <source>
        <tissue evidence="2">Young leaves</tissue>
    </source>
</reference>
<dbReference type="AlphaFoldDB" id="A0ABD2RYG7"/>